<proteinExistence type="predicted"/>
<evidence type="ECO:0000313" key="2">
    <source>
        <dbReference type="EnsemblPlants" id="AES96245"/>
    </source>
</evidence>
<dbReference type="eggNOG" id="ENOG502SY9W">
    <property type="taxonomic scope" value="Eukaryota"/>
</dbReference>
<dbReference type="EnsemblPlants" id="AES96245">
    <property type="protein sequence ID" value="AES96245"/>
    <property type="gene ID" value="MTR_5g034920"/>
</dbReference>
<reference evidence="1 3" key="1">
    <citation type="journal article" date="2011" name="Nature">
        <title>The Medicago genome provides insight into the evolution of rhizobial symbioses.</title>
        <authorList>
            <person name="Young N.D."/>
            <person name="Debelle F."/>
            <person name="Oldroyd G.E."/>
            <person name="Geurts R."/>
            <person name="Cannon S.B."/>
            <person name="Udvardi M.K."/>
            <person name="Benedito V.A."/>
            <person name="Mayer K.F."/>
            <person name="Gouzy J."/>
            <person name="Schoof H."/>
            <person name="Van de Peer Y."/>
            <person name="Proost S."/>
            <person name="Cook D.R."/>
            <person name="Meyers B.C."/>
            <person name="Spannagl M."/>
            <person name="Cheung F."/>
            <person name="De Mita S."/>
            <person name="Krishnakumar V."/>
            <person name="Gundlach H."/>
            <person name="Zhou S."/>
            <person name="Mudge J."/>
            <person name="Bharti A.K."/>
            <person name="Murray J.D."/>
            <person name="Naoumkina M.A."/>
            <person name="Rosen B."/>
            <person name="Silverstein K.A."/>
            <person name="Tang H."/>
            <person name="Rombauts S."/>
            <person name="Zhao P.X."/>
            <person name="Zhou P."/>
            <person name="Barbe V."/>
            <person name="Bardou P."/>
            <person name="Bechner M."/>
            <person name="Bellec A."/>
            <person name="Berger A."/>
            <person name="Berges H."/>
            <person name="Bidwell S."/>
            <person name="Bisseling T."/>
            <person name="Choisne N."/>
            <person name="Couloux A."/>
            <person name="Denny R."/>
            <person name="Deshpande S."/>
            <person name="Dai X."/>
            <person name="Doyle J.J."/>
            <person name="Dudez A.M."/>
            <person name="Farmer A.D."/>
            <person name="Fouteau S."/>
            <person name="Franken C."/>
            <person name="Gibelin C."/>
            <person name="Gish J."/>
            <person name="Goldstein S."/>
            <person name="Gonzalez A.J."/>
            <person name="Green P.J."/>
            <person name="Hallab A."/>
            <person name="Hartog M."/>
            <person name="Hua A."/>
            <person name="Humphray S.J."/>
            <person name="Jeong D.H."/>
            <person name="Jing Y."/>
            <person name="Jocker A."/>
            <person name="Kenton S.M."/>
            <person name="Kim D.J."/>
            <person name="Klee K."/>
            <person name="Lai H."/>
            <person name="Lang C."/>
            <person name="Lin S."/>
            <person name="Macmil S.L."/>
            <person name="Magdelenat G."/>
            <person name="Matthews L."/>
            <person name="McCorrison J."/>
            <person name="Monaghan E.L."/>
            <person name="Mun J.H."/>
            <person name="Najar F.Z."/>
            <person name="Nicholson C."/>
            <person name="Noirot C."/>
            <person name="O'Bleness M."/>
            <person name="Paule C.R."/>
            <person name="Poulain J."/>
            <person name="Prion F."/>
            <person name="Qin B."/>
            <person name="Qu C."/>
            <person name="Retzel E.F."/>
            <person name="Riddle C."/>
            <person name="Sallet E."/>
            <person name="Samain S."/>
            <person name="Samson N."/>
            <person name="Sanders I."/>
            <person name="Saurat O."/>
            <person name="Scarpelli C."/>
            <person name="Schiex T."/>
            <person name="Segurens B."/>
            <person name="Severin A.J."/>
            <person name="Sherrier D.J."/>
            <person name="Shi R."/>
            <person name="Sims S."/>
            <person name="Singer S.R."/>
            <person name="Sinharoy S."/>
            <person name="Sterck L."/>
            <person name="Viollet A."/>
            <person name="Wang B.B."/>
            <person name="Wang K."/>
            <person name="Wang M."/>
            <person name="Wang X."/>
            <person name="Warfsmann J."/>
            <person name="Weissenbach J."/>
            <person name="White D.D."/>
            <person name="White J.D."/>
            <person name="Wiley G.B."/>
            <person name="Wincker P."/>
            <person name="Xing Y."/>
            <person name="Yang L."/>
            <person name="Yao Z."/>
            <person name="Ying F."/>
            <person name="Zhai J."/>
            <person name="Zhou L."/>
            <person name="Zuber A."/>
            <person name="Denarie J."/>
            <person name="Dixon R.A."/>
            <person name="May G.D."/>
            <person name="Schwartz D.C."/>
            <person name="Rogers J."/>
            <person name="Quetier F."/>
            <person name="Town C.D."/>
            <person name="Roe B.A."/>
        </authorList>
    </citation>
    <scope>NUCLEOTIDE SEQUENCE [LARGE SCALE GENOMIC DNA]</scope>
    <source>
        <strain evidence="1">A17</strain>
        <strain evidence="2 3">cv. Jemalong A17</strain>
    </source>
</reference>
<reference evidence="2" key="3">
    <citation type="submission" date="2015-04" db="UniProtKB">
        <authorList>
            <consortium name="EnsemblPlants"/>
        </authorList>
    </citation>
    <scope>IDENTIFICATION</scope>
    <source>
        <strain evidence="2">cv. Jemalong A17</strain>
    </source>
</reference>
<reference evidence="1 3" key="2">
    <citation type="journal article" date="2014" name="BMC Genomics">
        <title>An improved genome release (version Mt4.0) for the model legume Medicago truncatula.</title>
        <authorList>
            <person name="Tang H."/>
            <person name="Krishnakumar V."/>
            <person name="Bidwell S."/>
            <person name="Rosen B."/>
            <person name="Chan A."/>
            <person name="Zhou S."/>
            <person name="Gentzbittel L."/>
            <person name="Childs K.L."/>
            <person name="Yandell M."/>
            <person name="Gundlach H."/>
            <person name="Mayer K.F."/>
            <person name="Schwartz D.C."/>
            <person name="Town C.D."/>
        </authorList>
    </citation>
    <scope>GENOME REANNOTATION</scope>
    <source>
        <strain evidence="2 3">cv. Jemalong A17</strain>
    </source>
</reference>
<name>G7K2R9_MEDTR</name>
<dbReference type="HOGENOM" id="CLU_575381_0_0_1"/>
<gene>
    <name evidence="1" type="ordered locus">MTR_5g034920</name>
</gene>
<evidence type="ECO:0008006" key="4">
    <source>
        <dbReference type="Google" id="ProtNLM"/>
    </source>
</evidence>
<evidence type="ECO:0000313" key="3">
    <source>
        <dbReference type="Proteomes" id="UP000002051"/>
    </source>
</evidence>
<evidence type="ECO:0000313" key="1">
    <source>
        <dbReference type="EMBL" id="AES96245.2"/>
    </source>
</evidence>
<sequence>MKSFAQAVFSAGEAHLPPKVIIGDTVRVKITQSVYEVELEACKRHLIGYVTMQKNDPPLTTKSLKSKLDSLWTHLHNWSVTPLGILAATNLLEIASGLGTPLVVEEVTQAQLFELYARVLVDVDLSRKMFDSVLVERMGCAFPVAVQYLKQPVLCSHCKMLGHSLQSCRKLSYVQVNEGFNNVRRKGNTHIQKDHVIPAMQKQARLTQLQPIVSCPQIKLNSSDVRHDVVIPILTHNEYVSNHLNVDVGIHSEVAAGLQVMTATKNVDGGLQAWVTTSDALQNSFDKLSEEFEEDKGDATSQAQITPHCDNIRVNQSNEDIAAIVQYCTENLRLELHNSFASLDKVVHDAPIVTSLEDVDLALIPMPQPVTTRFSSLTNDKLPSSQIMIPASKSPFCCSPEKCADSLQILGDEVEEDNTEAIISDFEQHYPSLYESTNAEKKKKHMSKVKPDSFNSARMRTRAQMATIKIDLVAT</sequence>
<accession>G7K2R9</accession>
<dbReference type="PANTHER" id="PTHR31286">
    <property type="entry name" value="GLYCINE-RICH CELL WALL STRUCTURAL PROTEIN 1.8-LIKE"/>
    <property type="match status" value="1"/>
</dbReference>
<organism evidence="1 3">
    <name type="scientific">Medicago truncatula</name>
    <name type="common">Barrel medic</name>
    <name type="synonym">Medicago tribuloides</name>
    <dbReference type="NCBI Taxonomy" id="3880"/>
    <lineage>
        <taxon>Eukaryota</taxon>
        <taxon>Viridiplantae</taxon>
        <taxon>Streptophyta</taxon>
        <taxon>Embryophyta</taxon>
        <taxon>Tracheophyta</taxon>
        <taxon>Spermatophyta</taxon>
        <taxon>Magnoliopsida</taxon>
        <taxon>eudicotyledons</taxon>
        <taxon>Gunneridae</taxon>
        <taxon>Pentapetalae</taxon>
        <taxon>rosids</taxon>
        <taxon>fabids</taxon>
        <taxon>Fabales</taxon>
        <taxon>Fabaceae</taxon>
        <taxon>Papilionoideae</taxon>
        <taxon>50 kb inversion clade</taxon>
        <taxon>NPAAA clade</taxon>
        <taxon>Hologalegina</taxon>
        <taxon>IRL clade</taxon>
        <taxon>Trifolieae</taxon>
        <taxon>Medicago</taxon>
    </lineage>
</organism>
<dbReference type="Proteomes" id="UP000002051">
    <property type="component" value="Chromosome 5"/>
</dbReference>
<dbReference type="EMBL" id="CM001221">
    <property type="protein sequence ID" value="AES96245.2"/>
    <property type="molecule type" value="Genomic_DNA"/>
</dbReference>
<protein>
    <recommendedName>
        <fullName evidence="4">DUF4283 domain protein</fullName>
    </recommendedName>
</protein>
<accession>A0A0C3XGW0</accession>
<dbReference type="PaxDb" id="3880-AES96245"/>
<dbReference type="PANTHER" id="PTHR31286:SF60">
    <property type="entry name" value="PROTEIN, PUTATIVE-RELATED"/>
    <property type="match status" value="1"/>
</dbReference>
<dbReference type="AlphaFoldDB" id="G7K2R9"/>
<keyword evidence="3" id="KW-1185">Reference proteome</keyword>
<dbReference type="STRING" id="3880.G7K2R9"/>
<dbReference type="InterPro" id="IPR040256">
    <property type="entry name" value="At4g02000-like"/>
</dbReference>